<dbReference type="EMBL" id="AZIM01000172">
    <property type="protein sequence ID" value="ETE72850.1"/>
    <property type="molecule type" value="Genomic_DNA"/>
</dbReference>
<sequence length="394" mass="43756">MLAGPSDKCPPEPPGAGPLGSLRKVKVTSVVRHGEDVIKSYHAGLCRRQTPSHKGTCLEYILAVMNVCQRLDKRSPGQRDQEAPERRRIASVYNLKPTRQHRKGLPLTSAAPPSPPLPAWRNCVSFPPSAPRRSASVRSHRTWVAAAAARTCRGSNQGAPRALFFVAEPSPLWPRRFKGLPRRPEGRGFAAVANPRLERKRVRTETRITVRTKGVLKHGAICVRTETRFGDRFGSGPRISAVPKTSRLPQPLSRLAFFFFFTSRLWETASVALCPPLPPSPFYLFPLPSFFCWALLCPAMPVWLPFQPTPASFFFTPNDKTNKIKEPPRPSSGNTDKLLWGRGREGKKKKSAPARSLPSPRERGWRRCDAFAGASIAPIRGRISIDEEINNPGT</sequence>
<protein>
    <submittedName>
        <fullName evidence="2">Uncharacterized protein</fullName>
    </submittedName>
</protein>
<dbReference type="AlphaFoldDB" id="V8PER0"/>
<evidence type="ECO:0000256" key="1">
    <source>
        <dbReference type="SAM" id="MobiDB-lite"/>
    </source>
</evidence>
<comment type="caution">
    <text evidence="2">The sequence shown here is derived from an EMBL/GenBank/DDBJ whole genome shotgun (WGS) entry which is preliminary data.</text>
</comment>
<evidence type="ECO:0000313" key="3">
    <source>
        <dbReference type="Proteomes" id="UP000018936"/>
    </source>
</evidence>
<keyword evidence="3" id="KW-1185">Reference proteome</keyword>
<evidence type="ECO:0000313" key="2">
    <source>
        <dbReference type="EMBL" id="ETE72850.1"/>
    </source>
</evidence>
<proteinExistence type="predicted"/>
<reference evidence="2 3" key="1">
    <citation type="journal article" date="2013" name="Proc. Natl. Acad. Sci. U.S.A.">
        <title>The king cobra genome reveals dynamic gene evolution and adaptation in the snake venom system.</title>
        <authorList>
            <person name="Vonk F.J."/>
            <person name="Casewell N.R."/>
            <person name="Henkel C.V."/>
            <person name="Heimberg A.M."/>
            <person name="Jansen H.J."/>
            <person name="McCleary R.J."/>
            <person name="Kerkkamp H.M."/>
            <person name="Vos R.A."/>
            <person name="Guerreiro I."/>
            <person name="Calvete J.J."/>
            <person name="Wuster W."/>
            <person name="Woods A.E."/>
            <person name="Logan J.M."/>
            <person name="Harrison R.A."/>
            <person name="Castoe T.A."/>
            <person name="de Koning A.P."/>
            <person name="Pollock D.D."/>
            <person name="Yandell M."/>
            <person name="Calderon D."/>
            <person name="Renjifo C."/>
            <person name="Currier R.B."/>
            <person name="Salgado D."/>
            <person name="Pla D."/>
            <person name="Sanz L."/>
            <person name="Hyder A.S."/>
            <person name="Ribeiro J.M."/>
            <person name="Arntzen J.W."/>
            <person name="van den Thillart G.E."/>
            <person name="Boetzer M."/>
            <person name="Pirovano W."/>
            <person name="Dirks R.P."/>
            <person name="Spaink H.P."/>
            <person name="Duboule D."/>
            <person name="McGlinn E."/>
            <person name="Kini R.M."/>
            <person name="Richardson M.K."/>
        </authorList>
    </citation>
    <scope>NUCLEOTIDE SEQUENCE</scope>
    <source>
        <tissue evidence="2">Blood</tissue>
    </source>
</reference>
<organism evidence="2 3">
    <name type="scientific">Ophiophagus hannah</name>
    <name type="common">King cobra</name>
    <name type="synonym">Naja hannah</name>
    <dbReference type="NCBI Taxonomy" id="8665"/>
    <lineage>
        <taxon>Eukaryota</taxon>
        <taxon>Metazoa</taxon>
        <taxon>Chordata</taxon>
        <taxon>Craniata</taxon>
        <taxon>Vertebrata</taxon>
        <taxon>Euteleostomi</taxon>
        <taxon>Lepidosauria</taxon>
        <taxon>Squamata</taxon>
        <taxon>Bifurcata</taxon>
        <taxon>Unidentata</taxon>
        <taxon>Episquamata</taxon>
        <taxon>Toxicofera</taxon>
        <taxon>Serpentes</taxon>
        <taxon>Colubroidea</taxon>
        <taxon>Elapidae</taxon>
        <taxon>Elapinae</taxon>
        <taxon>Ophiophagus</taxon>
    </lineage>
</organism>
<dbReference type="Proteomes" id="UP000018936">
    <property type="component" value="Unassembled WGS sequence"/>
</dbReference>
<feature type="region of interest" description="Disordered" evidence="1">
    <location>
        <begin position="321"/>
        <end position="366"/>
    </location>
</feature>
<name>V8PER0_OPHHA</name>
<gene>
    <name evidence="2" type="ORF">L345_01322</name>
</gene>
<accession>V8PER0</accession>
<feature type="region of interest" description="Disordered" evidence="1">
    <location>
        <begin position="1"/>
        <end position="21"/>
    </location>
</feature>
<feature type="non-terminal residue" evidence="2">
    <location>
        <position position="1"/>
    </location>
</feature>